<dbReference type="RefSeq" id="WP_336350356.1">
    <property type="nucleotide sequence ID" value="NZ_JAZAQL010000002.1"/>
</dbReference>
<proteinExistence type="predicted"/>
<evidence type="ECO:0000313" key="2">
    <source>
        <dbReference type="Proteomes" id="UP001596395"/>
    </source>
</evidence>
<name>A0ABD5VHJ4_9EURY</name>
<comment type="caution">
    <text evidence="1">The sequence shown here is derived from an EMBL/GenBank/DDBJ whole genome shotgun (WGS) entry which is preliminary data.</text>
</comment>
<dbReference type="AlphaFoldDB" id="A0ABD5VHJ4"/>
<organism evidence="1 2">
    <name type="scientific">Halorubellus litoreus</name>
    <dbReference type="NCBI Taxonomy" id="755308"/>
    <lineage>
        <taxon>Archaea</taxon>
        <taxon>Methanobacteriati</taxon>
        <taxon>Methanobacteriota</taxon>
        <taxon>Stenosarchaea group</taxon>
        <taxon>Halobacteria</taxon>
        <taxon>Halobacteriales</taxon>
        <taxon>Halorubellaceae</taxon>
        <taxon>Halorubellus</taxon>
    </lineage>
</organism>
<evidence type="ECO:0000313" key="1">
    <source>
        <dbReference type="EMBL" id="MFC6953396.1"/>
    </source>
</evidence>
<dbReference type="EMBL" id="JBHSXN010000002">
    <property type="protein sequence ID" value="MFC6953396.1"/>
    <property type="molecule type" value="Genomic_DNA"/>
</dbReference>
<sequence length="146" mass="16068">MPELTDVVDGLLHPETQVDERGVDLTVAAIHEVAAPGRVDFGGDELAEADLEPCELTRRNPDDEYQWWHLDAGQYVVQYNEFFVGEDPMHLQARNKVLARGASHPSLRVDDHLPLVPLSVGGEGIMIKENARVSTLRPLVPGPVDG</sequence>
<keyword evidence="2" id="KW-1185">Reference proteome</keyword>
<accession>A0ABD5VHJ4</accession>
<protein>
    <submittedName>
        <fullName evidence="1">dCTP deaminase</fullName>
    </submittedName>
</protein>
<reference evidence="1 2" key="1">
    <citation type="journal article" date="2019" name="Int. J. Syst. Evol. Microbiol.">
        <title>The Global Catalogue of Microorganisms (GCM) 10K type strain sequencing project: providing services to taxonomists for standard genome sequencing and annotation.</title>
        <authorList>
            <consortium name="The Broad Institute Genomics Platform"/>
            <consortium name="The Broad Institute Genome Sequencing Center for Infectious Disease"/>
            <person name="Wu L."/>
            <person name="Ma J."/>
        </authorList>
    </citation>
    <scope>NUCLEOTIDE SEQUENCE [LARGE SCALE GENOMIC DNA]</scope>
    <source>
        <strain evidence="1 2">GX26</strain>
    </source>
</reference>
<gene>
    <name evidence="1" type="ORF">ACFQGB_11030</name>
</gene>
<dbReference type="Proteomes" id="UP001596395">
    <property type="component" value="Unassembled WGS sequence"/>
</dbReference>